<keyword evidence="2" id="KW-0732">Signal</keyword>
<evidence type="ECO:0000313" key="4">
    <source>
        <dbReference type="Proteomes" id="UP000255523"/>
    </source>
</evidence>
<dbReference type="InterPro" id="IPR036699">
    <property type="entry name" value="YehR-like_sf"/>
</dbReference>
<organism evidence="3 4">
    <name type="scientific">Faecalicoccus pleomorphus</name>
    <dbReference type="NCBI Taxonomy" id="1323"/>
    <lineage>
        <taxon>Bacteria</taxon>
        <taxon>Bacillati</taxon>
        <taxon>Bacillota</taxon>
        <taxon>Erysipelotrichia</taxon>
        <taxon>Erysipelotrichales</taxon>
        <taxon>Erysipelotrichaceae</taxon>
        <taxon>Faecalicoccus</taxon>
    </lineage>
</organism>
<feature type="signal peptide" evidence="2">
    <location>
        <begin position="1"/>
        <end position="20"/>
    </location>
</feature>
<dbReference type="EMBL" id="UHFX01000003">
    <property type="protein sequence ID" value="SUO04435.1"/>
    <property type="molecule type" value="Genomic_DNA"/>
</dbReference>
<sequence>MKKLGMILVAVTLLSGCARLSDFNTDNSRTQKEQKEDQTPATMTCTSDKNDTLTFEAKGDQIQNMTQVFTMSFADLGIREDLDAQSIQDKINQSLQSLYDLKGVEATGKIVEDHVEITLRVNYEIANDKELVEAGLLQEGERDSEHISLKQTRKSQEASGYTCTVE</sequence>
<dbReference type="Gene3D" id="3.30.1830.10">
    <property type="entry name" value="YehR-like"/>
    <property type="match status" value="1"/>
</dbReference>
<name>A0A380LMI9_9FIRM</name>
<feature type="compositionally biased region" description="Basic and acidic residues" evidence="1">
    <location>
        <begin position="29"/>
        <end position="38"/>
    </location>
</feature>
<feature type="chain" id="PRO_5016623716" evidence="2">
    <location>
        <begin position="21"/>
        <end position="166"/>
    </location>
</feature>
<evidence type="ECO:0000256" key="2">
    <source>
        <dbReference type="SAM" id="SignalP"/>
    </source>
</evidence>
<dbReference type="GeneID" id="77462309"/>
<feature type="region of interest" description="Disordered" evidence="1">
    <location>
        <begin position="142"/>
        <end position="166"/>
    </location>
</feature>
<evidence type="ECO:0000256" key="1">
    <source>
        <dbReference type="SAM" id="MobiDB-lite"/>
    </source>
</evidence>
<dbReference type="PROSITE" id="PS51257">
    <property type="entry name" value="PROKAR_LIPOPROTEIN"/>
    <property type="match status" value="1"/>
</dbReference>
<keyword evidence="4" id="KW-1185">Reference proteome</keyword>
<dbReference type="InterPro" id="IPR009736">
    <property type="entry name" value="DUF1307"/>
</dbReference>
<dbReference type="Pfam" id="PF06998">
    <property type="entry name" value="DUF1307"/>
    <property type="match status" value="1"/>
</dbReference>
<accession>A0A380LMI9</accession>
<keyword evidence="3" id="KW-0449">Lipoprotein</keyword>
<gene>
    <name evidence="3" type="ORF">NCTC11087_01349</name>
</gene>
<feature type="compositionally biased region" description="Polar residues" evidence="1">
    <location>
        <begin position="157"/>
        <end position="166"/>
    </location>
</feature>
<reference evidence="3 4" key="1">
    <citation type="submission" date="2018-06" db="EMBL/GenBank/DDBJ databases">
        <authorList>
            <consortium name="Pathogen Informatics"/>
            <person name="Doyle S."/>
        </authorList>
    </citation>
    <scope>NUCLEOTIDE SEQUENCE [LARGE SCALE GENOMIC DNA]</scope>
    <source>
        <strain evidence="3 4">NCTC11087</strain>
    </source>
</reference>
<protein>
    <submittedName>
        <fullName evidence="3">Lipoprotein</fullName>
    </submittedName>
</protein>
<evidence type="ECO:0000313" key="3">
    <source>
        <dbReference type="EMBL" id="SUO04435.1"/>
    </source>
</evidence>
<dbReference type="OrthoDB" id="1770565at2"/>
<proteinExistence type="predicted"/>
<dbReference type="RefSeq" id="WP_022789486.1">
    <property type="nucleotide sequence ID" value="NZ_UHFX01000003.1"/>
</dbReference>
<dbReference type="SUPFAM" id="SSF160704">
    <property type="entry name" value="YehR-like"/>
    <property type="match status" value="1"/>
</dbReference>
<feature type="region of interest" description="Disordered" evidence="1">
    <location>
        <begin position="24"/>
        <end position="43"/>
    </location>
</feature>
<dbReference type="Proteomes" id="UP000255523">
    <property type="component" value="Unassembled WGS sequence"/>
</dbReference>
<dbReference type="AlphaFoldDB" id="A0A380LMI9"/>